<dbReference type="SUPFAM" id="SSF55961">
    <property type="entry name" value="Bet v1-like"/>
    <property type="match status" value="1"/>
</dbReference>
<dbReference type="OrthoDB" id="315686at2"/>
<keyword evidence="3" id="KW-1185">Reference proteome</keyword>
<dbReference type="Gene3D" id="3.30.530.20">
    <property type="match status" value="1"/>
</dbReference>
<feature type="transmembrane region" description="Helical" evidence="1">
    <location>
        <begin position="80"/>
        <end position="99"/>
    </location>
</feature>
<evidence type="ECO:0000256" key="1">
    <source>
        <dbReference type="SAM" id="Phobius"/>
    </source>
</evidence>
<proteinExistence type="predicted"/>
<accession>A0A438AEU3</accession>
<feature type="transmembrane region" description="Helical" evidence="1">
    <location>
        <begin position="20"/>
        <end position="40"/>
    </location>
</feature>
<dbReference type="InterPro" id="IPR023393">
    <property type="entry name" value="START-like_dom_sf"/>
</dbReference>
<organism evidence="2 3">
    <name type="scientific">Mesobaculum littorinae</name>
    <dbReference type="NCBI Taxonomy" id="2486419"/>
    <lineage>
        <taxon>Bacteria</taxon>
        <taxon>Pseudomonadati</taxon>
        <taxon>Pseudomonadota</taxon>
        <taxon>Alphaproteobacteria</taxon>
        <taxon>Rhodobacterales</taxon>
        <taxon>Roseobacteraceae</taxon>
        <taxon>Mesobaculum</taxon>
    </lineage>
</organism>
<dbReference type="RefSeq" id="WP_127907314.1">
    <property type="nucleotide sequence ID" value="NZ_RQXX01000005.1"/>
</dbReference>
<evidence type="ECO:0000313" key="3">
    <source>
        <dbReference type="Proteomes" id="UP000285908"/>
    </source>
</evidence>
<gene>
    <name evidence="2" type="ORF">EKE94_14275</name>
</gene>
<keyword evidence="1" id="KW-0812">Transmembrane</keyword>
<sequence length="331" mass="36136">MSSTSPKPDSATPLRTRLAIAFALAFFYGLLLYFAIWAGGTEQRSWIPFLAGLFLMPMAIASVATSIADPRGERPIWRHIRNGWLVIWALVAISLLFLGEGGICAVMAAPCFMAAAAAGSALTSAVLGHLRRRAGTTFAIALPLLPLLALPFEPMLSYADHHGAVTSVRVIDASPEDVWRHTVAVTDIKRGELPFSFSHDIVGAPRPESATLEGHGVGAVRHVRWSRGVRFDEVITDWERNRHLAWTFQFGEDAIPASVEAHIDVDSAYLKVATGEYTLDALPGGRTRLTLTTRYIIATPINAYCDFWGRIFLDDFHGAVLSVIKARAEKA</sequence>
<dbReference type="AlphaFoldDB" id="A0A438AEU3"/>
<reference evidence="2 3" key="1">
    <citation type="submission" date="2018-11" db="EMBL/GenBank/DDBJ databases">
        <title>Mesobaculum littorinae gen. nov., sp. nov., isolated from Littorina scabra that represents a novel genus of the order Rhodobacteraceae.</title>
        <authorList>
            <person name="Li F."/>
        </authorList>
    </citation>
    <scope>NUCLEOTIDE SEQUENCE [LARGE SCALE GENOMIC DNA]</scope>
    <source>
        <strain evidence="2 3">M0103</strain>
    </source>
</reference>
<keyword evidence="1" id="KW-1133">Transmembrane helix</keyword>
<feature type="transmembrane region" description="Helical" evidence="1">
    <location>
        <begin position="46"/>
        <end position="68"/>
    </location>
</feature>
<name>A0A438AEU3_9RHOB</name>
<keyword evidence="1" id="KW-0472">Membrane</keyword>
<evidence type="ECO:0000313" key="2">
    <source>
        <dbReference type="EMBL" id="RVV97188.1"/>
    </source>
</evidence>
<protein>
    <submittedName>
        <fullName evidence="2">SRPBCC family protein</fullName>
    </submittedName>
</protein>
<dbReference type="EMBL" id="RQXX01000005">
    <property type="protein sequence ID" value="RVV97188.1"/>
    <property type="molecule type" value="Genomic_DNA"/>
</dbReference>
<comment type="caution">
    <text evidence="2">The sequence shown here is derived from an EMBL/GenBank/DDBJ whole genome shotgun (WGS) entry which is preliminary data.</text>
</comment>
<feature type="transmembrane region" description="Helical" evidence="1">
    <location>
        <begin position="134"/>
        <end position="152"/>
    </location>
</feature>
<feature type="transmembrane region" description="Helical" evidence="1">
    <location>
        <begin position="105"/>
        <end position="127"/>
    </location>
</feature>
<dbReference type="Proteomes" id="UP000285908">
    <property type="component" value="Unassembled WGS sequence"/>
</dbReference>